<accession>G7KXB1</accession>
<dbReference type="Proteomes" id="UP000002051">
    <property type="component" value="Unassembled WGS sequence"/>
</dbReference>
<name>G7KXB1_MEDTR</name>
<evidence type="ECO:0000313" key="1">
    <source>
        <dbReference type="EMBL" id="AES80735.1"/>
    </source>
</evidence>
<organism evidence="1 3">
    <name type="scientific">Medicago truncatula</name>
    <name type="common">Barrel medic</name>
    <name type="synonym">Medicago tribuloides</name>
    <dbReference type="NCBI Taxonomy" id="3880"/>
    <lineage>
        <taxon>Eukaryota</taxon>
        <taxon>Viridiplantae</taxon>
        <taxon>Streptophyta</taxon>
        <taxon>Embryophyta</taxon>
        <taxon>Tracheophyta</taxon>
        <taxon>Spermatophyta</taxon>
        <taxon>Magnoliopsida</taxon>
        <taxon>eudicotyledons</taxon>
        <taxon>Gunneridae</taxon>
        <taxon>Pentapetalae</taxon>
        <taxon>rosids</taxon>
        <taxon>fabids</taxon>
        <taxon>Fabales</taxon>
        <taxon>Fabaceae</taxon>
        <taxon>Papilionoideae</taxon>
        <taxon>50 kb inversion clade</taxon>
        <taxon>NPAAA clade</taxon>
        <taxon>Hologalegina</taxon>
        <taxon>IRL clade</taxon>
        <taxon>Trifolieae</taxon>
        <taxon>Medicago</taxon>
    </lineage>
</organism>
<evidence type="ECO:0000313" key="2">
    <source>
        <dbReference type="EnsemblPlants" id="AES80735"/>
    </source>
</evidence>
<gene>
    <name evidence="1" type="ordered locus">MTR_7g084230</name>
</gene>
<protein>
    <submittedName>
        <fullName evidence="1 2">Uncharacterized protein</fullName>
    </submittedName>
</protein>
<keyword evidence="3" id="KW-1185">Reference proteome</keyword>
<evidence type="ECO:0000313" key="3">
    <source>
        <dbReference type="Proteomes" id="UP000002051"/>
    </source>
</evidence>
<reference evidence="2" key="3">
    <citation type="submission" date="2015-04" db="UniProtKB">
        <authorList>
            <consortium name="EnsemblPlants"/>
        </authorList>
    </citation>
    <scope>IDENTIFICATION</scope>
    <source>
        <strain evidence="2">cv. Jemalong A17</strain>
    </source>
</reference>
<dbReference type="EnsemblPlants" id="AES80735">
    <property type="protein sequence ID" value="AES80735"/>
    <property type="gene ID" value="MTR_7g084230"/>
</dbReference>
<dbReference type="HOGENOM" id="CLU_2816317_0_0_1"/>
<sequence>MSHIHKGQWGKWSIPEPPNHHYVSDMDDRKYATRYVFTLAIRLICWKSSVQSIAVMTTVEVDYMTTT</sequence>
<proteinExistence type="predicted"/>
<reference evidence="1 3" key="2">
    <citation type="journal article" date="2014" name="BMC Genomics">
        <title>An improved genome release (version Mt4.0) for the model legume Medicago truncatula.</title>
        <authorList>
            <person name="Tang H."/>
            <person name="Krishnakumar V."/>
            <person name="Bidwell S."/>
            <person name="Rosen B."/>
            <person name="Chan A."/>
            <person name="Zhou S."/>
            <person name="Gentzbittel L."/>
            <person name="Childs K.L."/>
            <person name="Yandell M."/>
            <person name="Gundlach H."/>
            <person name="Mayer K.F."/>
            <person name="Schwartz D.C."/>
            <person name="Town C.D."/>
        </authorList>
    </citation>
    <scope>GENOME REANNOTATION</scope>
    <source>
        <strain evidence="2 3">cv. Jemalong A17</strain>
    </source>
</reference>
<dbReference type="AlphaFoldDB" id="G7KXB1"/>
<reference evidence="1 3" key="1">
    <citation type="journal article" date="2011" name="Nature">
        <title>The Medicago genome provides insight into the evolution of rhizobial symbioses.</title>
        <authorList>
            <person name="Young N.D."/>
            <person name="Debelle F."/>
            <person name="Oldroyd G.E."/>
            <person name="Geurts R."/>
            <person name="Cannon S.B."/>
            <person name="Udvardi M.K."/>
            <person name="Benedito V.A."/>
            <person name="Mayer K.F."/>
            <person name="Gouzy J."/>
            <person name="Schoof H."/>
            <person name="Van de Peer Y."/>
            <person name="Proost S."/>
            <person name="Cook D.R."/>
            <person name="Meyers B.C."/>
            <person name="Spannagl M."/>
            <person name="Cheung F."/>
            <person name="De Mita S."/>
            <person name="Krishnakumar V."/>
            <person name="Gundlach H."/>
            <person name="Zhou S."/>
            <person name="Mudge J."/>
            <person name="Bharti A.K."/>
            <person name="Murray J.D."/>
            <person name="Naoumkina M.A."/>
            <person name="Rosen B."/>
            <person name="Silverstein K.A."/>
            <person name="Tang H."/>
            <person name="Rombauts S."/>
            <person name="Zhao P.X."/>
            <person name="Zhou P."/>
            <person name="Barbe V."/>
            <person name="Bardou P."/>
            <person name="Bechner M."/>
            <person name="Bellec A."/>
            <person name="Berger A."/>
            <person name="Berges H."/>
            <person name="Bidwell S."/>
            <person name="Bisseling T."/>
            <person name="Choisne N."/>
            <person name="Couloux A."/>
            <person name="Denny R."/>
            <person name="Deshpande S."/>
            <person name="Dai X."/>
            <person name="Doyle J.J."/>
            <person name="Dudez A.M."/>
            <person name="Farmer A.D."/>
            <person name="Fouteau S."/>
            <person name="Franken C."/>
            <person name="Gibelin C."/>
            <person name="Gish J."/>
            <person name="Goldstein S."/>
            <person name="Gonzalez A.J."/>
            <person name="Green P.J."/>
            <person name="Hallab A."/>
            <person name="Hartog M."/>
            <person name="Hua A."/>
            <person name="Humphray S.J."/>
            <person name="Jeong D.H."/>
            <person name="Jing Y."/>
            <person name="Jocker A."/>
            <person name="Kenton S.M."/>
            <person name="Kim D.J."/>
            <person name="Klee K."/>
            <person name="Lai H."/>
            <person name="Lang C."/>
            <person name="Lin S."/>
            <person name="Macmil S.L."/>
            <person name="Magdelenat G."/>
            <person name="Matthews L."/>
            <person name="McCorrison J."/>
            <person name="Monaghan E.L."/>
            <person name="Mun J.H."/>
            <person name="Najar F.Z."/>
            <person name="Nicholson C."/>
            <person name="Noirot C."/>
            <person name="O'Bleness M."/>
            <person name="Paule C.R."/>
            <person name="Poulain J."/>
            <person name="Prion F."/>
            <person name="Qin B."/>
            <person name="Qu C."/>
            <person name="Retzel E.F."/>
            <person name="Riddle C."/>
            <person name="Sallet E."/>
            <person name="Samain S."/>
            <person name="Samson N."/>
            <person name="Sanders I."/>
            <person name="Saurat O."/>
            <person name="Scarpelli C."/>
            <person name="Schiex T."/>
            <person name="Segurens B."/>
            <person name="Severin A.J."/>
            <person name="Sherrier D.J."/>
            <person name="Shi R."/>
            <person name="Sims S."/>
            <person name="Singer S.R."/>
            <person name="Sinharoy S."/>
            <person name="Sterck L."/>
            <person name="Viollet A."/>
            <person name="Wang B.B."/>
            <person name="Wang K."/>
            <person name="Wang M."/>
            <person name="Wang X."/>
            <person name="Warfsmann J."/>
            <person name="Weissenbach J."/>
            <person name="White D.D."/>
            <person name="White J.D."/>
            <person name="Wiley G.B."/>
            <person name="Wincker P."/>
            <person name="Xing Y."/>
            <person name="Yang L."/>
            <person name="Yao Z."/>
            <person name="Ying F."/>
            <person name="Zhai J."/>
            <person name="Zhou L."/>
            <person name="Zuber A."/>
            <person name="Denarie J."/>
            <person name="Dixon R.A."/>
            <person name="May G.D."/>
            <person name="Schwartz D.C."/>
            <person name="Rogers J."/>
            <person name="Quetier F."/>
            <person name="Town C.D."/>
            <person name="Roe B.A."/>
        </authorList>
    </citation>
    <scope>NUCLEOTIDE SEQUENCE [LARGE SCALE GENOMIC DNA]</scope>
    <source>
        <strain evidence="1">A17</strain>
        <strain evidence="2 3">cv. Jemalong A17</strain>
    </source>
</reference>
<dbReference type="PaxDb" id="3880-AES80735"/>
<dbReference type="EMBL" id="CM001223">
    <property type="protein sequence ID" value="AES80735.1"/>
    <property type="molecule type" value="Genomic_DNA"/>
</dbReference>